<sequence>MLFIDAFLVKKISFLNKFSIPSPVVGGLLFALIIFALHSTNVITIRLYTSLQSLFMLVFFTTASLGANFKLIKMGGNLLIWHCLFFSSYLHMFFSSYFM</sequence>
<comment type="caution">
    <text evidence="2">The sequence shown here is derived from an EMBL/GenBank/DDBJ whole genome shotgun (WGS) entry which is preliminary data.</text>
</comment>
<keyword evidence="1" id="KW-0472">Membrane</keyword>
<name>A0ABR6QQP4_9STAP</name>
<accession>A0ABR6QQP4</accession>
<dbReference type="Proteomes" id="UP000545588">
    <property type="component" value="Unassembled WGS sequence"/>
</dbReference>
<feature type="transmembrane region" description="Helical" evidence="1">
    <location>
        <begin position="45"/>
        <end position="66"/>
    </location>
</feature>
<reference evidence="2 3" key="1">
    <citation type="submission" date="2020-08" db="EMBL/GenBank/DDBJ databases">
        <title>Genomic Encyclopedia of Type Strains, Phase IV (KMG-IV): sequencing the most valuable type-strain genomes for metagenomic binning, comparative biology and taxonomic classification.</title>
        <authorList>
            <person name="Goeker M."/>
        </authorList>
    </citation>
    <scope>NUCLEOTIDE SEQUENCE [LARGE SCALE GENOMIC DNA]</scope>
    <source>
        <strain evidence="2 3">DSM 22419</strain>
    </source>
</reference>
<protein>
    <submittedName>
        <fullName evidence="2">Sodium--glutamate symport carrier gltS</fullName>
    </submittedName>
</protein>
<keyword evidence="3" id="KW-1185">Reference proteome</keyword>
<evidence type="ECO:0000256" key="1">
    <source>
        <dbReference type="SAM" id="Phobius"/>
    </source>
</evidence>
<evidence type="ECO:0000313" key="3">
    <source>
        <dbReference type="Proteomes" id="UP000545588"/>
    </source>
</evidence>
<dbReference type="EMBL" id="JACHFF010000003">
    <property type="protein sequence ID" value="MBB6423944.1"/>
    <property type="molecule type" value="Genomic_DNA"/>
</dbReference>
<dbReference type="PANTHER" id="PTHR36178">
    <property type="entry name" value="SLR0625 PROTEIN"/>
    <property type="match status" value="1"/>
</dbReference>
<evidence type="ECO:0000313" key="2">
    <source>
        <dbReference type="EMBL" id="MBB6423944.1"/>
    </source>
</evidence>
<dbReference type="InterPro" id="IPR004445">
    <property type="entry name" value="GltS"/>
</dbReference>
<proteinExistence type="predicted"/>
<feature type="transmembrane region" description="Helical" evidence="1">
    <location>
        <begin position="20"/>
        <end position="39"/>
    </location>
</feature>
<organism evidence="2 3">
    <name type="scientific">Jeotgalicoccus coquinae</name>
    <dbReference type="NCBI Taxonomy" id="709509"/>
    <lineage>
        <taxon>Bacteria</taxon>
        <taxon>Bacillati</taxon>
        <taxon>Bacillota</taxon>
        <taxon>Bacilli</taxon>
        <taxon>Bacillales</taxon>
        <taxon>Staphylococcaceae</taxon>
        <taxon>Jeotgalicoccus</taxon>
    </lineage>
</organism>
<dbReference type="PANTHER" id="PTHR36178:SF1">
    <property type="entry name" value="SODIUM_GLUTAMATE SYMPORTER"/>
    <property type="match status" value="1"/>
</dbReference>
<keyword evidence="1" id="KW-1133">Transmembrane helix</keyword>
<keyword evidence="1" id="KW-0812">Transmembrane</keyword>
<dbReference type="Pfam" id="PF03616">
    <property type="entry name" value="Glt_symporter"/>
    <property type="match status" value="1"/>
</dbReference>
<gene>
    <name evidence="2" type="ORF">HNR41_001921</name>
</gene>
<feature type="transmembrane region" description="Helical" evidence="1">
    <location>
        <begin position="78"/>
        <end position="98"/>
    </location>
</feature>